<dbReference type="Proteomes" id="UP001622370">
    <property type="component" value="Unassembled WGS sequence"/>
</dbReference>
<dbReference type="KEGG" id="csto:CGC58_10685"/>
<gene>
    <name evidence="2" type="ORF">ACI76L_10930</name>
    <name evidence="1" type="ORF">CGC58_10685</name>
</gene>
<organism evidence="1 3">
    <name type="scientific">Capnocytophaga stomatis</name>
    <dbReference type="NCBI Taxonomy" id="1848904"/>
    <lineage>
        <taxon>Bacteria</taxon>
        <taxon>Pseudomonadati</taxon>
        <taxon>Bacteroidota</taxon>
        <taxon>Flavobacteriia</taxon>
        <taxon>Flavobacteriales</taxon>
        <taxon>Flavobacteriaceae</taxon>
        <taxon>Capnocytophaga</taxon>
    </lineage>
</organism>
<dbReference type="RefSeq" id="WP_095896694.1">
    <property type="nucleotide sequence ID" value="NZ_BOPJ01000015.1"/>
</dbReference>
<reference evidence="1" key="2">
    <citation type="journal article" date="2017" name="Genome Announc.">
        <title>Twelve Complete Reference Genomes of Clinical Isolates in the Capnocytophaga Genus.</title>
        <authorList>
            <person name="Villarma A."/>
            <person name="Gulvik C.A."/>
            <person name="Rowe L.A."/>
            <person name="Sheth M."/>
            <person name="Juieng P."/>
            <person name="Nicholson A.C."/>
            <person name="Loparev V.N."/>
            <person name="McQuiston J.R."/>
        </authorList>
    </citation>
    <scope>NUCLEOTIDE SEQUENCE</scope>
    <source>
        <strain evidence="1">H2177</strain>
    </source>
</reference>
<dbReference type="EMBL" id="CP022387">
    <property type="protein sequence ID" value="ATA90148.1"/>
    <property type="molecule type" value="Genomic_DNA"/>
</dbReference>
<evidence type="ECO:0000313" key="1">
    <source>
        <dbReference type="EMBL" id="ATA90148.1"/>
    </source>
</evidence>
<accession>A0A250G1E0</accession>
<sequence length="158" mass="18142">MSIINKIWKTEEKKLPCTNCIVFGNDNVIILDFVTYYESNTKKSSAEISPLCDTTISSILKYNPCENWVWVDIWNELIADGKQKFVCGEGSYGNEGFVACEDLEGNLIWGMFFDQTNPIAELKIIDNILIGITEHRESQIEINLKDITDIKFIIYDRD</sequence>
<reference evidence="3" key="3">
    <citation type="submission" date="2017-06" db="EMBL/GenBank/DDBJ databases">
        <title>Capnocytophaga spp. assemblies.</title>
        <authorList>
            <person name="Gulvik C.A."/>
        </authorList>
    </citation>
    <scope>NUCLEOTIDE SEQUENCE [LARGE SCALE GENOMIC DNA]</scope>
    <source>
        <strain evidence="3">H2177</strain>
    </source>
</reference>
<reference evidence="2" key="4">
    <citation type="submission" date="2024-10" db="EMBL/GenBank/DDBJ databases">
        <authorList>
            <person name="Bergman P."/>
            <person name="Andersson A.F."/>
            <person name="Zangenah S."/>
            <person name="Abbasi N."/>
        </authorList>
    </citation>
    <scope>NUCLEOTIDE SEQUENCE</scope>
    <source>
        <strain evidence="2">W5</strain>
    </source>
</reference>
<reference evidence="2 4" key="1">
    <citation type="journal article" date="2016" name="Sci. Rep.">
        <title>Whole genome sequencing identifies a novel species of the genus Capnocytophaga isolated from dog and cat bite wounds in humans.</title>
        <authorList>
            <person name="Zangenah S."/>
            <person name="Abbasi N."/>
            <person name="Andersson A.F."/>
            <person name="Bergman P."/>
        </authorList>
    </citation>
    <scope>NUCLEOTIDE SEQUENCE [LARGE SCALE GENOMIC DNA]</scope>
    <source>
        <strain evidence="2 4">W5</strain>
    </source>
</reference>
<name>A0A250G1E0_9FLAO</name>
<dbReference type="EMBL" id="JBJGWJ010000009">
    <property type="protein sequence ID" value="MFK8294299.1"/>
    <property type="molecule type" value="Genomic_DNA"/>
</dbReference>
<proteinExistence type="predicted"/>
<evidence type="ECO:0000313" key="3">
    <source>
        <dbReference type="Proteomes" id="UP000217348"/>
    </source>
</evidence>
<evidence type="ECO:0000313" key="2">
    <source>
        <dbReference type="EMBL" id="MFK8294299.1"/>
    </source>
</evidence>
<protein>
    <submittedName>
        <fullName evidence="1">Uncharacterized protein</fullName>
    </submittedName>
</protein>
<dbReference type="Proteomes" id="UP000217348">
    <property type="component" value="Chromosome"/>
</dbReference>
<dbReference type="OrthoDB" id="6424161at2"/>
<keyword evidence="4" id="KW-1185">Reference proteome</keyword>
<evidence type="ECO:0000313" key="4">
    <source>
        <dbReference type="Proteomes" id="UP001622370"/>
    </source>
</evidence>
<dbReference type="AlphaFoldDB" id="A0A250G1E0"/>